<proteinExistence type="predicted"/>
<protein>
    <recommendedName>
        <fullName evidence="3">ATP-binding cassette domain-containing protein</fullName>
    </recommendedName>
</protein>
<keyword evidence="2" id="KW-1185">Reference proteome</keyword>
<sequence>MGEGAFDIENAGREVTKGVLCGIWEWLKDQFNRPSRSDEGLPEPSRGVLIIGPGGVGKTTLARLLAGQLDWFDENAGKYTESDGIEEFPLQDDETVKVVVAPGQTFRREHTWPGLHRQIAEGAFRGIILVSAYGYHTFSTPSYKSHALWATTGTKPGFLSALPTDRRQEELRVLRQLAPFVSVCKQKIWFLSVVAKQDLWAGQQGEVESHYQAGEYMTAVREMQNALGAHAFRHDFAFVSLILKNLETLAGEKLYSTASGSFDMPRLAATVQRLVRVFQTIRAWEEKP</sequence>
<evidence type="ECO:0000313" key="2">
    <source>
        <dbReference type="Proteomes" id="UP001272242"/>
    </source>
</evidence>
<evidence type="ECO:0008006" key="3">
    <source>
        <dbReference type="Google" id="ProtNLM"/>
    </source>
</evidence>
<dbReference type="EMBL" id="JAXBLV010000133">
    <property type="protein sequence ID" value="MDY3559736.1"/>
    <property type="molecule type" value="Genomic_DNA"/>
</dbReference>
<dbReference type="Proteomes" id="UP001272242">
    <property type="component" value="Unassembled WGS sequence"/>
</dbReference>
<dbReference type="SUPFAM" id="SSF52540">
    <property type="entry name" value="P-loop containing nucleoside triphosphate hydrolases"/>
    <property type="match status" value="2"/>
</dbReference>
<accession>A0ABU5F1D5</accession>
<comment type="caution">
    <text evidence="1">The sequence shown here is derived from an EMBL/GenBank/DDBJ whole genome shotgun (WGS) entry which is preliminary data.</text>
</comment>
<dbReference type="Gene3D" id="3.40.50.300">
    <property type="entry name" value="P-loop containing nucleotide triphosphate hydrolases"/>
    <property type="match status" value="1"/>
</dbReference>
<dbReference type="CDD" id="cd00882">
    <property type="entry name" value="Ras_like_GTPase"/>
    <property type="match status" value="1"/>
</dbReference>
<dbReference type="RefSeq" id="WP_320686442.1">
    <property type="nucleotide sequence ID" value="NZ_JAXBLV010000133.1"/>
</dbReference>
<organism evidence="1 2">
    <name type="scientific">Gemmata algarum</name>
    <dbReference type="NCBI Taxonomy" id="2975278"/>
    <lineage>
        <taxon>Bacteria</taxon>
        <taxon>Pseudomonadati</taxon>
        <taxon>Planctomycetota</taxon>
        <taxon>Planctomycetia</taxon>
        <taxon>Gemmatales</taxon>
        <taxon>Gemmataceae</taxon>
        <taxon>Gemmata</taxon>
    </lineage>
</organism>
<reference evidence="2" key="1">
    <citation type="journal article" date="2023" name="Mar. Drugs">
        <title>Gemmata algarum, a Novel Planctomycete Isolated from an Algal Mat, Displays Antimicrobial Activity.</title>
        <authorList>
            <person name="Kumar G."/>
            <person name="Kallscheuer N."/>
            <person name="Kashif M."/>
            <person name="Ahamad S."/>
            <person name="Jagadeeshwari U."/>
            <person name="Pannikurungottu S."/>
            <person name="Haufschild T."/>
            <person name="Kabuu M."/>
            <person name="Sasikala C."/>
            <person name="Jogler C."/>
            <person name="Ramana C."/>
        </authorList>
    </citation>
    <scope>NUCLEOTIDE SEQUENCE [LARGE SCALE GENOMIC DNA]</scope>
    <source>
        <strain evidence="2">JC673</strain>
    </source>
</reference>
<dbReference type="InterPro" id="IPR027417">
    <property type="entry name" value="P-loop_NTPase"/>
</dbReference>
<evidence type="ECO:0000313" key="1">
    <source>
        <dbReference type="EMBL" id="MDY3559736.1"/>
    </source>
</evidence>
<name>A0ABU5F1D5_9BACT</name>
<gene>
    <name evidence="1" type="ORF">R5W23_000894</name>
</gene>